<gene>
    <name evidence="1" type="ORF">E4O92_02335</name>
</gene>
<dbReference type="SUPFAM" id="SSF89550">
    <property type="entry name" value="PHP domain-like"/>
    <property type="match status" value="1"/>
</dbReference>
<dbReference type="NCBIfam" id="NF038032">
    <property type="entry name" value="CehA_McbA_metalo"/>
    <property type="match status" value="1"/>
</dbReference>
<dbReference type="AlphaFoldDB" id="A0A4Y9T4S3"/>
<dbReference type="OrthoDB" id="9801679at2"/>
<organism evidence="1 2">
    <name type="scientific">Massilia horti</name>
    <dbReference type="NCBI Taxonomy" id="2562153"/>
    <lineage>
        <taxon>Bacteria</taxon>
        <taxon>Pseudomonadati</taxon>
        <taxon>Pseudomonadota</taxon>
        <taxon>Betaproteobacteria</taxon>
        <taxon>Burkholderiales</taxon>
        <taxon>Oxalobacteraceae</taxon>
        <taxon>Telluria group</taxon>
        <taxon>Massilia</taxon>
    </lineage>
</organism>
<dbReference type="EMBL" id="SPUM01000013">
    <property type="protein sequence ID" value="TFW35233.1"/>
    <property type="molecule type" value="Genomic_DNA"/>
</dbReference>
<name>A0A4Y9T4S3_9BURK</name>
<reference evidence="1 2" key="1">
    <citation type="submission" date="2019-03" db="EMBL/GenBank/DDBJ databases">
        <title>Draft genome of Massilia hortus sp. nov., a novel bacterial species of the Oxalobacteraceae family.</title>
        <authorList>
            <person name="Peta V."/>
            <person name="Raths R."/>
            <person name="Bucking H."/>
        </authorList>
    </citation>
    <scope>NUCLEOTIDE SEQUENCE [LARGE SCALE GENOMIC DNA]</scope>
    <source>
        <strain evidence="1 2">ONC3</strain>
    </source>
</reference>
<sequence length="490" mass="52423">MELLAPSGSVVERWQGSVTLSGDPVSVPVDWSGRSAGSPGIYRVRMRAVSRDAGPPPTTSEVEEVEQSWEISVGAPAAPNLPHFAPMPVGRDQRADVGTSQIAPAPASLPYTVYFGNLHSQTNHSDGGGDLASCKGAQDPQTGKFGPDAAYAYAREKGLDMLFTSEHNHMYDGSDGTNPNADVGAAKARYQSGLATAASFTKAHHGFLAIYGLEWGVINNGGHLNIFNSPELLGWEKNAKGELVADTLTPRSDYAALYTLMRKRGWIGQFNHPAITGQFIVNGVPLAYTRDGDQVMALCEVLNSTAFSNNDSETETRRSNFEMACNKLLEAGYHVAFSSDQDNHCANWGASYTNRTAVLIPAHKPLTQASFLQAVKARRVFATMDKNSQLVLTANSHIMGERFVNKGPLTLTVHFASSTGKSVASVAVMEGVPGRGGSVSQLSATGVTTITPAPGEHFYYAKVTQNDGNILWSAPVWVRQAAGPKPARKR</sequence>
<evidence type="ECO:0000313" key="1">
    <source>
        <dbReference type="EMBL" id="TFW35233.1"/>
    </source>
</evidence>
<evidence type="ECO:0000313" key="2">
    <source>
        <dbReference type="Proteomes" id="UP000297258"/>
    </source>
</evidence>
<accession>A0A4Y9T4S3</accession>
<keyword evidence="1" id="KW-0808">Transferase</keyword>
<dbReference type="Proteomes" id="UP000297258">
    <property type="component" value="Unassembled WGS sequence"/>
</dbReference>
<dbReference type="InterPro" id="IPR016195">
    <property type="entry name" value="Pol/histidinol_Pase-like"/>
</dbReference>
<dbReference type="GO" id="GO:0016740">
    <property type="term" value="F:transferase activity"/>
    <property type="evidence" value="ECO:0007669"/>
    <property type="project" value="UniProtKB-KW"/>
</dbReference>
<protein>
    <submittedName>
        <fullName evidence="1">Phosphotransferase</fullName>
    </submittedName>
</protein>
<keyword evidence="2" id="KW-1185">Reference proteome</keyword>
<proteinExistence type="predicted"/>
<dbReference type="Gene3D" id="3.20.20.140">
    <property type="entry name" value="Metal-dependent hydrolases"/>
    <property type="match status" value="1"/>
</dbReference>
<comment type="caution">
    <text evidence="1">The sequence shown here is derived from an EMBL/GenBank/DDBJ whole genome shotgun (WGS) entry which is preliminary data.</text>
</comment>